<proteinExistence type="predicted"/>
<keyword evidence="4" id="KW-1185">Reference proteome</keyword>
<reference evidence="3 4" key="1">
    <citation type="submission" date="2017-08" db="EMBL/GenBank/DDBJ databases">
        <title>Identification and genetic characteristics of simultaneous BTEX- and naphthalene-degrading Paraburkholderia sp. BN5 isolated from petroleum-contaminated soil.</title>
        <authorList>
            <person name="Lee Y."/>
            <person name="Jeon C.O."/>
        </authorList>
    </citation>
    <scope>NUCLEOTIDE SEQUENCE [LARGE SCALE GENOMIC DNA]</scope>
    <source>
        <strain evidence="3 4">BN5</strain>
    </source>
</reference>
<dbReference type="SUPFAM" id="SSF55073">
    <property type="entry name" value="Nucleotide cyclase"/>
    <property type="match status" value="1"/>
</dbReference>
<dbReference type="PANTHER" id="PTHR44757:SF2">
    <property type="entry name" value="BIOFILM ARCHITECTURE MAINTENANCE PROTEIN MBAA"/>
    <property type="match status" value="1"/>
</dbReference>
<accession>A0A248VR32</accession>
<dbReference type="KEGG" id="parb:CJU94_25280"/>
<dbReference type="Gene3D" id="3.20.20.450">
    <property type="entry name" value="EAL domain"/>
    <property type="match status" value="1"/>
</dbReference>
<dbReference type="Proteomes" id="UP000215158">
    <property type="component" value="Chromosome 2"/>
</dbReference>
<evidence type="ECO:0000313" key="3">
    <source>
        <dbReference type="EMBL" id="ASW01486.1"/>
    </source>
</evidence>
<dbReference type="OrthoDB" id="9813903at2"/>
<organism evidence="3 4">
    <name type="scientific">Paraburkholderia aromaticivorans</name>
    <dbReference type="NCBI Taxonomy" id="2026199"/>
    <lineage>
        <taxon>Bacteria</taxon>
        <taxon>Pseudomonadati</taxon>
        <taxon>Pseudomonadota</taxon>
        <taxon>Betaproteobacteria</taxon>
        <taxon>Burkholderiales</taxon>
        <taxon>Burkholderiaceae</taxon>
        <taxon>Paraburkholderia</taxon>
    </lineage>
</organism>
<dbReference type="PROSITE" id="PS50883">
    <property type="entry name" value="EAL"/>
    <property type="match status" value="1"/>
</dbReference>
<dbReference type="Gene3D" id="3.30.70.270">
    <property type="match status" value="1"/>
</dbReference>
<gene>
    <name evidence="3" type="ORF">CJU94_25280</name>
</gene>
<sequence length="485" mass="52295">MTHPATIARMQVCASDSVSRSPHDEAELPMRRGASNVQLDAVHHAGYALVLDSLTRLHNRVYIAQCLQQLLKSQRAARVAVLFVNLDGFGKINDLGGYDLGDYVLRDVASRLAGLIGGRGLLGRIGGDGFLIVIDDRGNPLTIGGFAQQIFELFKTPFEVAEGEYYVGVAIGIARSDDEACDASALIRDAGLAMHHAKQCGRSRAHFFTAQMQCELQRRFKVEALLRRALGAGELRLVYQPIVDSASGETVGAEALLRWTSSELGDVAPAEFIPVAEEAGLMESIGDWVVEQACAQAGQWRWSLAPHLAVSVNISPRQFDERFVRHVAACLERSGLAASALQLEITESVLMPDDPAVSATMAALAKLGVKLSIDDFGTGYASLSYLKRFALHNLKIDRSFVEGLPHDHDSAAIAHSLVAMAHAFGLTATAEGVETHEQATALFEMGCDMLQGYFFSRPADAAEFGRALSDADLGSKWCAVRPSDA</sequence>
<feature type="domain" description="GGDEF" evidence="2">
    <location>
        <begin position="77"/>
        <end position="210"/>
    </location>
</feature>
<evidence type="ECO:0000313" key="4">
    <source>
        <dbReference type="Proteomes" id="UP000215158"/>
    </source>
</evidence>
<dbReference type="Pfam" id="PF00990">
    <property type="entry name" value="GGDEF"/>
    <property type="match status" value="1"/>
</dbReference>
<dbReference type="CDD" id="cd01948">
    <property type="entry name" value="EAL"/>
    <property type="match status" value="1"/>
</dbReference>
<dbReference type="InterPro" id="IPR029787">
    <property type="entry name" value="Nucleotide_cyclase"/>
</dbReference>
<dbReference type="InterPro" id="IPR035919">
    <property type="entry name" value="EAL_sf"/>
</dbReference>
<dbReference type="SUPFAM" id="SSF141868">
    <property type="entry name" value="EAL domain-like"/>
    <property type="match status" value="1"/>
</dbReference>
<name>A0A248VR32_9BURK</name>
<dbReference type="InterPro" id="IPR001633">
    <property type="entry name" value="EAL_dom"/>
</dbReference>
<evidence type="ECO:0000259" key="2">
    <source>
        <dbReference type="PROSITE" id="PS50887"/>
    </source>
</evidence>
<dbReference type="PROSITE" id="PS50887">
    <property type="entry name" value="GGDEF"/>
    <property type="match status" value="1"/>
</dbReference>
<dbReference type="EMBL" id="CP022990">
    <property type="protein sequence ID" value="ASW01486.1"/>
    <property type="molecule type" value="Genomic_DNA"/>
</dbReference>
<evidence type="ECO:0000259" key="1">
    <source>
        <dbReference type="PROSITE" id="PS50883"/>
    </source>
</evidence>
<feature type="domain" description="EAL" evidence="1">
    <location>
        <begin position="219"/>
        <end position="472"/>
    </location>
</feature>
<dbReference type="InterPro" id="IPR052155">
    <property type="entry name" value="Biofilm_reg_signaling"/>
</dbReference>
<dbReference type="NCBIfam" id="TIGR00254">
    <property type="entry name" value="GGDEF"/>
    <property type="match status" value="1"/>
</dbReference>
<dbReference type="PANTHER" id="PTHR44757">
    <property type="entry name" value="DIGUANYLATE CYCLASE DGCP"/>
    <property type="match status" value="1"/>
</dbReference>
<protein>
    <submittedName>
        <fullName evidence="3">GGDEF-domain containing protein</fullName>
    </submittedName>
</protein>
<dbReference type="InterPro" id="IPR000160">
    <property type="entry name" value="GGDEF_dom"/>
</dbReference>
<dbReference type="InterPro" id="IPR043128">
    <property type="entry name" value="Rev_trsase/Diguanyl_cyclase"/>
</dbReference>
<dbReference type="SMART" id="SM00052">
    <property type="entry name" value="EAL"/>
    <property type="match status" value="1"/>
</dbReference>
<dbReference type="CDD" id="cd01949">
    <property type="entry name" value="GGDEF"/>
    <property type="match status" value="1"/>
</dbReference>
<dbReference type="AlphaFoldDB" id="A0A248VR32"/>
<dbReference type="SMART" id="SM00267">
    <property type="entry name" value="GGDEF"/>
    <property type="match status" value="1"/>
</dbReference>
<dbReference type="Pfam" id="PF00563">
    <property type="entry name" value="EAL"/>
    <property type="match status" value="1"/>
</dbReference>